<evidence type="ECO:0008006" key="4">
    <source>
        <dbReference type="Google" id="ProtNLM"/>
    </source>
</evidence>
<name>A0A1R3W486_9GAMM</name>
<evidence type="ECO:0000256" key="1">
    <source>
        <dbReference type="SAM" id="Phobius"/>
    </source>
</evidence>
<proteinExistence type="predicted"/>
<evidence type="ECO:0000313" key="3">
    <source>
        <dbReference type="Proteomes" id="UP000223759"/>
    </source>
</evidence>
<reference evidence="2 3" key="1">
    <citation type="submission" date="2017-01" db="EMBL/GenBank/DDBJ databases">
        <authorList>
            <person name="Mah S.A."/>
            <person name="Swanson W.J."/>
            <person name="Moy G.W."/>
            <person name="Vacquier V.D."/>
        </authorList>
    </citation>
    <scope>NUCLEOTIDE SEQUENCE [LARGE SCALE GENOMIC DNA]</scope>
    <source>
        <strain evidence="2 3">M9</strain>
    </source>
</reference>
<dbReference type="EMBL" id="FTPK01000003">
    <property type="protein sequence ID" value="SIT72408.1"/>
    <property type="molecule type" value="Genomic_DNA"/>
</dbReference>
<keyword evidence="3" id="KW-1185">Reference proteome</keyword>
<keyword evidence="1" id="KW-1133">Transmembrane helix</keyword>
<dbReference type="InterPro" id="IPR038483">
    <property type="entry name" value="YcfL-like_sf"/>
</dbReference>
<dbReference type="Gene3D" id="2.60.40.3230">
    <property type="match status" value="1"/>
</dbReference>
<protein>
    <recommendedName>
        <fullName evidence="4">DUF1425 domain-containing protein</fullName>
    </recommendedName>
</protein>
<dbReference type="Proteomes" id="UP000223759">
    <property type="component" value="Unassembled WGS sequence"/>
</dbReference>
<evidence type="ECO:0000313" key="2">
    <source>
        <dbReference type="EMBL" id="SIT72408.1"/>
    </source>
</evidence>
<dbReference type="AlphaFoldDB" id="A0A1R3W486"/>
<organism evidence="2 3">
    <name type="scientific">Ectothiorhodosinus mongolicus</name>
    <dbReference type="NCBI Taxonomy" id="233100"/>
    <lineage>
        <taxon>Bacteria</taxon>
        <taxon>Pseudomonadati</taxon>
        <taxon>Pseudomonadota</taxon>
        <taxon>Gammaproteobacteria</taxon>
        <taxon>Chromatiales</taxon>
        <taxon>Ectothiorhodospiraceae</taxon>
        <taxon>Ectothiorhodosinus</taxon>
    </lineage>
</organism>
<sequence>MFAIFNRHGNQSGVVPPFQLIFISFALLSALFLTACMPPPMDDRPFWYDRVAVADNVRSLELLDVRENYAPDGTPMVVLVARSGAVSRQNLRARALWFDGNGTPIRTTVSNWQQRTIDRGQQFEMTFVGPGSMARSYRIEVQRNPN</sequence>
<dbReference type="STRING" id="233100.SAMN05216526_1643"/>
<feature type="transmembrane region" description="Helical" evidence="1">
    <location>
        <begin position="20"/>
        <end position="37"/>
    </location>
</feature>
<keyword evidence="1" id="KW-0812">Transmembrane</keyword>
<gene>
    <name evidence="2" type="ORF">SAMN05216526_1643</name>
</gene>
<accession>A0A1R3W486</accession>
<dbReference type="OrthoDB" id="5616034at2"/>
<dbReference type="RefSeq" id="WP_076756052.1">
    <property type="nucleotide sequence ID" value="NZ_CP023018.1"/>
</dbReference>
<keyword evidence="1" id="KW-0472">Membrane</keyword>